<accession>A0A1N7P7Y5</accession>
<evidence type="ECO:0000256" key="1">
    <source>
        <dbReference type="ARBA" id="ARBA00022729"/>
    </source>
</evidence>
<organism evidence="3 4">
    <name type="scientific">Chryseobacterium gambrini</name>
    <dbReference type="NCBI Taxonomy" id="373672"/>
    <lineage>
        <taxon>Bacteria</taxon>
        <taxon>Pseudomonadati</taxon>
        <taxon>Bacteroidota</taxon>
        <taxon>Flavobacteriia</taxon>
        <taxon>Flavobacteriales</taxon>
        <taxon>Weeksellaceae</taxon>
        <taxon>Chryseobacterium group</taxon>
        <taxon>Chryseobacterium</taxon>
    </lineage>
</organism>
<proteinExistence type="predicted"/>
<dbReference type="EMBL" id="FTOV01000006">
    <property type="protein sequence ID" value="SIT06681.1"/>
    <property type="molecule type" value="Genomic_DNA"/>
</dbReference>
<name>A0A1N7P7Y5_9FLAO</name>
<evidence type="ECO:0000256" key="2">
    <source>
        <dbReference type="SAM" id="SignalP"/>
    </source>
</evidence>
<gene>
    <name evidence="3" type="ORF">SAMN05421785_10644</name>
</gene>
<sequence length="266" mass="28255">MKLGLLIGGLLLTAISGNAQVTAINENFESFTAGTGAAWPQNNWNRVQSGSGPWVYIDNSNAADKHIQYYSFFTTNTPGYAIAPQIVAPNGSQTLTFKSSLTAGSSAGSTGTIEVGFVDGVTTADMASFTKIGNTITLTSTDTQYSVPIPASNKQYIAFKIVGSLNHTAIQLDDISYAVSSILAVSDQAKSKESVQFAVNSDNTTLQFVAKKEPKKIQIYSAGGQKTAEGKLSGRSFDISTLKTGVYYILIETADGEIVKSKFIKK</sequence>
<dbReference type="AlphaFoldDB" id="A0A1N7P7Y5"/>
<reference evidence="3 4" key="1">
    <citation type="submission" date="2017-01" db="EMBL/GenBank/DDBJ databases">
        <authorList>
            <person name="Mah S.A."/>
            <person name="Swanson W.J."/>
            <person name="Moy G.W."/>
            <person name="Vacquier V.D."/>
        </authorList>
    </citation>
    <scope>NUCLEOTIDE SEQUENCE [LARGE SCALE GENOMIC DNA]</scope>
    <source>
        <strain evidence="3 4">DSM 18014</strain>
    </source>
</reference>
<evidence type="ECO:0000313" key="4">
    <source>
        <dbReference type="Proteomes" id="UP000185781"/>
    </source>
</evidence>
<dbReference type="InterPro" id="IPR026444">
    <property type="entry name" value="Secre_tail"/>
</dbReference>
<feature type="signal peptide" evidence="2">
    <location>
        <begin position="1"/>
        <end position="19"/>
    </location>
</feature>
<dbReference type="Gene3D" id="2.60.120.200">
    <property type="match status" value="1"/>
</dbReference>
<dbReference type="NCBIfam" id="TIGR04183">
    <property type="entry name" value="Por_Secre_tail"/>
    <property type="match status" value="1"/>
</dbReference>
<feature type="chain" id="PRO_5013066064" evidence="2">
    <location>
        <begin position="20"/>
        <end position="266"/>
    </location>
</feature>
<dbReference type="RefSeq" id="WP_076393226.1">
    <property type="nucleotide sequence ID" value="NZ_FTOV01000006.1"/>
</dbReference>
<dbReference type="STRING" id="373672.SAMN05421785_10644"/>
<dbReference type="Proteomes" id="UP000185781">
    <property type="component" value="Unassembled WGS sequence"/>
</dbReference>
<evidence type="ECO:0000313" key="3">
    <source>
        <dbReference type="EMBL" id="SIT06681.1"/>
    </source>
</evidence>
<dbReference type="OrthoDB" id="1273458at2"/>
<keyword evidence="1 2" id="KW-0732">Signal</keyword>
<protein>
    <submittedName>
        <fullName evidence="3">Por secretion system C-terminal sorting domain-containing protein</fullName>
    </submittedName>
</protein>